<dbReference type="PANTHER" id="PTHR36571:SF1">
    <property type="entry name" value="PROTEIN YGIW"/>
    <property type="match status" value="1"/>
</dbReference>
<sequence length="124" mass="13239">MKKLMTLASLLAVSSLAVAQGGFQSNASNNNGGFGGFGAAITTVKAAKEARDDSLVAIEGSIVKRISGDHFLFRDLAGNEIEIDVDDDAWNGQTIQPNERIVIQGKVDKNFSSTEIEVENIIKK</sequence>
<comment type="caution">
    <text evidence="3">The sequence shown here is derived from an EMBL/GenBank/DDBJ whole genome shotgun (WGS) entry which is preliminary data.</text>
</comment>
<feature type="signal peptide" evidence="2">
    <location>
        <begin position="1"/>
        <end position="19"/>
    </location>
</feature>
<dbReference type="PANTHER" id="PTHR36571">
    <property type="entry name" value="PROTEIN YGIW"/>
    <property type="match status" value="1"/>
</dbReference>
<dbReference type="NCBIfam" id="NF033674">
    <property type="entry name" value="stress_OB_fold"/>
    <property type="match status" value="1"/>
</dbReference>
<evidence type="ECO:0000313" key="4">
    <source>
        <dbReference type="Proteomes" id="UP000190023"/>
    </source>
</evidence>
<feature type="chain" id="PRO_5012074680" evidence="2">
    <location>
        <begin position="20"/>
        <end position="124"/>
    </location>
</feature>
<dbReference type="OrthoDB" id="598245at2"/>
<dbReference type="InterPro" id="IPR005220">
    <property type="entry name" value="CarO-like"/>
</dbReference>
<dbReference type="Gene3D" id="2.40.50.200">
    <property type="entry name" value="Bacterial OB-fold"/>
    <property type="match status" value="1"/>
</dbReference>
<evidence type="ECO:0000256" key="1">
    <source>
        <dbReference type="ARBA" id="ARBA00022729"/>
    </source>
</evidence>
<reference evidence="3 4" key="1">
    <citation type="submission" date="2017-02" db="EMBL/GenBank/DDBJ databases">
        <title>Draft genome sequence of Haemophilus felis CCUG 31170 type strain.</title>
        <authorList>
            <person name="Engstrom-Jakobsson H."/>
            <person name="Salva-Serra F."/>
            <person name="Thorell K."/>
            <person name="Gonzales-Siles L."/>
            <person name="Karlsson R."/>
            <person name="Boulund F."/>
            <person name="Engstrand L."/>
            <person name="Kristiansson E."/>
            <person name="Moore E."/>
        </authorList>
    </citation>
    <scope>NUCLEOTIDE SEQUENCE [LARGE SCALE GENOMIC DNA]</scope>
    <source>
        <strain evidence="3 4">CCUG 31170</strain>
    </source>
</reference>
<dbReference type="Proteomes" id="UP000190023">
    <property type="component" value="Unassembled WGS sequence"/>
</dbReference>
<accession>A0A1T0BBB3</accession>
<dbReference type="AlphaFoldDB" id="A0A1T0BBB3"/>
<dbReference type="STRING" id="123822.B0188_00045"/>
<dbReference type="SUPFAM" id="SSF101756">
    <property type="entry name" value="Hypothetical protein YgiW"/>
    <property type="match status" value="1"/>
</dbReference>
<keyword evidence="4" id="KW-1185">Reference proteome</keyword>
<keyword evidence="1 2" id="KW-0732">Signal</keyword>
<organism evidence="3 4">
    <name type="scientific">[Haemophilus] felis</name>
    <dbReference type="NCBI Taxonomy" id="123822"/>
    <lineage>
        <taxon>Bacteria</taxon>
        <taxon>Pseudomonadati</taxon>
        <taxon>Pseudomonadota</taxon>
        <taxon>Gammaproteobacteria</taxon>
        <taxon>Pasteurellales</taxon>
        <taxon>Pasteurellaceae</taxon>
    </lineage>
</organism>
<proteinExistence type="predicted"/>
<dbReference type="EMBL" id="MUYB01000001">
    <property type="protein sequence ID" value="OOS07510.1"/>
    <property type="molecule type" value="Genomic_DNA"/>
</dbReference>
<protein>
    <submittedName>
        <fullName evidence="3">Uncharacterized protein</fullName>
    </submittedName>
</protein>
<dbReference type="Pfam" id="PF04076">
    <property type="entry name" value="BOF"/>
    <property type="match status" value="1"/>
</dbReference>
<evidence type="ECO:0000313" key="3">
    <source>
        <dbReference type="EMBL" id="OOS07510.1"/>
    </source>
</evidence>
<evidence type="ECO:0000256" key="2">
    <source>
        <dbReference type="SAM" id="SignalP"/>
    </source>
</evidence>
<gene>
    <name evidence="3" type="ORF">B0188_00045</name>
</gene>
<name>A0A1T0BBB3_9PAST</name>
<dbReference type="InterPro" id="IPR036700">
    <property type="entry name" value="BOBF_sf"/>
</dbReference>